<sequence length="453" mass="50134">MQVQLPSGEYVGVLTFEEAFPHHIRYATMVAEGTVSGRTCTKPSFREYVRGYEPRAIFPHHTTQRRIVTVIDELQQEEQLERLGQVQKENKNGPCIGLQLDMWTDTTTHTSYAGVNATTVIEPCEGSKLELPQLLLQSEALDFEVFPHTEHTGVNIKTWFRALLSSRRIQPCCVSGITPDGAADGQCALNALEDLSEKADTCNQHQLQRSVLYSIGIAGSSSKNDAALKILCKHGRVVKLYNQSRAVADSVCKRQTEASIPSQKVLALVTTATTRWGNQYSQLSVNNTLRVVIDPTIEQYQRANRGKADAIVEGDTSESGSKVGKAVAAADIGLCASDWEDSIELEAFLQPAFHIKKCVDEKRFLTGGQTLLLMYDLKQGCEDAKPLTVLNTSTTAALEDRLRISDTRRGSELSAAVKNGRKIMRAELETRFFHRTPFEHSAGSDLHVQDVPR</sequence>
<organism evidence="1 2">
    <name type="scientific">Cymbomonas tetramitiformis</name>
    <dbReference type="NCBI Taxonomy" id="36881"/>
    <lineage>
        <taxon>Eukaryota</taxon>
        <taxon>Viridiplantae</taxon>
        <taxon>Chlorophyta</taxon>
        <taxon>Pyramimonadophyceae</taxon>
        <taxon>Pyramimonadales</taxon>
        <taxon>Pyramimonadaceae</taxon>
        <taxon>Cymbomonas</taxon>
    </lineage>
</organism>
<name>A0AAE0FLM5_9CHLO</name>
<keyword evidence="2" id="KW-1185">Reference proteome</keyword>
<reference evidence="1 2" key="1">
    <citation type="journal article" date="2015" name="Genome Biol. Evol.">
        <title>Comparative Genomics of a Bacterivorous Green Alga Reveals Evolutionary Causalities and Consequences of Phago-Mixotrophic Mode of Nutrition.</title>
        <authorList>
            <person name="Burns J.A."/>
            <person name="Paasch A."/>
            <person name="Narechania A."/>
            <person name="Kim E."/>
        </authorList>
    </citation>
    <scope>NUCLEOTIDE SEQUENCE [LARGE SCALE GENOMIC DNA]</scope>
    <source>
        <strain evidence="1 2">PLY_AMNH</strain>
    </source>
</reference>
<gene>
    <name evidence="1" type="ORF">CYMTET_29112</name>
</gene>
<evidence type="ECO:0000313" key="2">
    <source>
        <dbReference type="Proteomes" id="UP001190700"/>
    </source>
</evidence>
<comment type="caution">
    <text evidence="1">The sequence shown here is derived from an EMBL/GenBank/DDBJ whole genome shotgun (WGS) entry which is preliminary data.</text>
</comment>
<dbReference type="EMBL" id="LGRX02016505">
    <property type="protein sequence ID" value="KAK3262013.1"/>
    <property type="molecule type" value="Genomic_DNA"/>
</dbReference>
<dbReference type="Proteomes" id="UP001190700">
    <property type="component" value="Unassembled WGS sequence"/>
</dbReference>
<accession>A0AAE0FLM5</accession>
<evidence type="ECO:0000313" key="1">
    <source>
        <dbReference type="EMBL" id="KAK3262013.1"/>
    </source>
</evidence>
<protein>
    <submittedName>
        <fullName evidence="1">Uncharacterized protein</fullName>
    </submittedName>
</protein>
<dbReference type="AlphaFoldDB" id="A0AAE0FLM5"/>
<proteinExistence type="predicted"/>